<evidence type="ECO:0000256" key="2">
    <source>
        <dbReference type="ARBA" id="ARBA00009935"/>
    </source>
</evidence>
<evidence type="ECO:0000313" key="13">
    <source>
        <dbReference type="Proteomes" id="UP000242705"/>
    </source>
</evidence>
<evidence type="ECO:0000256" key="3">
    <source>
        <dbReference type="ARBA" id="ARBA00012288"/>
    </source>
</evidence>
<proteinExistence type="inferred from homology"/>
<evidence type="ECO:0000256" key="8">
    <source>
        <dbReference type="RuleBase" id="RU000554"/>
    </source>
</evidence>
<dbReference type="Gene3D" id="3.20.20.210">
    <property type="match status" value="1"/>
</dbReference>
<feature type="binding site" evidence="7">
    <location>
        <position position="213"/>
    </location>
    <ligand>
        <name>substrate</name>
    </ligand>
</feature>
<dbReference type="Pfam" id="PF01208">
    <property type="entry name" value="URO-D"/>
    <property type="match status" value="1"/>
</dbReference>
<comment type="subcellular location">
    <subcellularLocation>
        <location evidence="7">Cytoplasm</location>
    </subcellularLocation>
</comment>
<dbReference type="InterPro" id="IPR000257">
    <property type="entry name" value="Uroporphyrinogen_deCOase"/>
</dbReference>
<gene>
    <name evidence="7" type="primary">hemE</name>
    <name evidence="12" type="ORF">C7B47_11055</name>
</gene>
<keyword evidence="6 7" id="KW-0627">Porphyrin biosynthesis</keyword>
<evidence type="ECO:0000259" key="11">
    <source>
        <dbReference type="PROSITE" id="PS00907"/>
    </source>
</evidence>
<dbReference type="NCBIfam" id="TIGR01464">
    <property type="entry name" value="hemE"/>
    <property type="match status" value="1"/>
</dbReference>
<dbReference type="InterPro" id="IPR038071">
    <property type="entry name" value="UROD/MetE-like_sf"/>
</dbReference>
<keyword evidence="4 7" id="KW-0210">Decarboxylase</keyword>
<sequence>MPEGGTTGVSHASRFIDACWGKPHDAIPVWFMRQAGRYQAGYRQLREQYSFLEMAHSEDVITEVTCRPVEELGVDAAILFSDIMIPLGPMGIDFDIQEHKGPVIAQPIRSAKDLSRLHPLRPEEDLPEVFSSIERICARIDPIPLIGFAGAPFTLASYIIEGGPSKQYENTKKMMWEQPALWQDLMMRLAEGIVEHLSAQIRHGVQAVQIFDSWIGTLSVNDYATFVLPIMQYIFAQLEKFQVPTIYFGTGTAALLPLMKQAGASVLGIDWRVPLSQVRRQLGKDVTLQGNLDPVALLSSWDVIADQATHILTMMAHDPRYIFNLGHGVPPAANADDLKRLVQLVHEYPYQAYEA</sequence>
<evidence type="ECO:0000256" key="5">
    <source>
        <dbReference type="ARBA" id="ARBA00023239"/>
    </source>
</evidence>
<feature type="binding site" evidence="7">
    <location>
        <position position="158"/>
    </location>
    <ligand>
        <name>substrate</name>
    </ligand>
</feature>
<reference evidence="12 13" key="1">
    <citation type="journal article" date="2014" name="BMC Genomics">
        <title>Comparison of environmental and isolate Sulfobacillus genomes reveals diverse carbon, sulfur, nitrogen, and hydrogen metabolisms.</title>
        <authorList>
            <person name="Justice N.B."/>
            <person name="Norman A."/>
            <person name="Brown C.T."/>
            <person name="Singh A."/>
            <person name="Thomas B.C."/>
            <person name="Banfield J.F."/>
        </authorList>
    </citation>
    <scope>NUCLEOTIDE SEQUENCE [LARGE SCALE GENOMIC DNA]</scope>
    <source>
        <strain evidence="12">AMDSBA5</strain>
    </source>
</reference>
<dbReference type="EC" id="4.1.1.37" evidence="3 7"/>
<comment type="caution">
    <text evidence="12">The sequence shown here is derived from an EMBL/GenBank/DDBJ whole genome shotgun (WGS) entry which is preliminary data.</text>
</comment>
<dbReference type="GO" id="GO:0005829">
    <property type="term" value="C:cytosol"/>
    <property type="evidence" value="ECO:0007669"/>
    <property type="project" value="TreeGrafter"/>
</dbReference>
<keyword evidence="5 7" id="KW-0456">Lyase</keyword>
<evidence type="ECO:0000259" key="10">
    <source>
        <dbReference type="PROSITE" id="PS00906"/>
    </source>
</evidence>
<dbReference type="CDD" id="cd00717">
    <property type="entry name" value="URO-D"/>
    <property type="match status" value="1"/>
</dbReference>
<comment type="catalytic activity">
    <reaction evidence="7 8">
        <text>uroporphyrinogen III + 4 H(+) = coproporphyrinogen III + 4 CO2</text>
        <dbReference type="Rhea" id="RHEA:19865"/>
        <dbReference type="ChEBI" id="CHEBI:15378"/>
        <dbReference type="ChEBI" id="CHEBI:16526"/>
        <dbReference type="ChEBI" id="CHEBI:57308"/>
        <dbReference type="ChEBI" id="CHEBI:57309"/>
        <dbReference type="EC" id="4.1.1.37"/>
    </reaction>
</comment>
<feature type="binding site" evidence="7">
    <location>
        <position position="82"/>
    </location>
    <ligand>
        <name>substrate</name>
    </ligand>
</feature>
<dbReference type="UniPathway" id="UPA00251">
    <property type="reaction ID" value="UER00321"/>
</dbReference>
<comment type="pathway">
    <text evidence="1 7 8">Porphyrin-containing compound metabolism; protoporphyrin-IX biosynthesis; coproporphyrinogen-III from 5-aminolevulinate: step 4/4.</text>
</comment>
<feature type="binding site" evidence="7">
    <location>
        <position position="327"/>
    </location>
    <ligand>
        <name>substrate</name>
    </ligand>
</feature>
<keyword evidence="7" id="KW-0963">Cytoplasm</keyword>
<comment type="subunit">
    <text evidence="7">Homodimer.</text>
</comment>
<dbReference type="InterPro" id="IPR006361">
    <property type="entry name" value="Uroporphyrinogen_deCO2ase_HemE"/>
</dbReference>
<evidence type="ECO:0000256" key="1">
    <source>
        <dbReference type="ARBA" id="ARBA00004804"/>
    </source>
</evidence>
<evidence type="ECO:0000256" key="6">
    <source>
        <dbReference type="ARBA" id="ARBA00023244"/>
    </source>
</evidence>
<dbReference type="AlphaFoldDB" id="A0A2T2WVR2"/>
<feature type="site" description="Transition state stabilizer" evidence="7">
    <location>
        <position position="82"/>
    </location>
</feature>
<protein>
    <recommendedName>
        <fullName evidence="3 7">Uroporphyrinogen decarboxylase</fullName>
        <shortName evidence="7">UPD</shortName>
        <shortName evidence="7">URO-D</shortName>
        <ecNumber evidence="3 7">4.1.1.37</ecNumber>
    </recommendedName>
</protein>
<dbReference type="PROSITE" id="PS00907">
    <property type="entry name" value="UROD_2"/>
    <property type="match status" value="1"/>
</dbReference>
<comment type="caution">
    <text evidence="7">Lacks conserved residue(s) required for the propagation of feature annotation.</text>
</comment>
<dbReference type="EMBL" id="PXYX01000024">
    <property type="protein sequence ID" value="PSR26302.1"/>
    <property type="molecule type" value="Genomic_DNA"/>
</dbReference>
<dbReference type="PROSITE" id="PS00906">
    <property type="entry name" value="UROD_1"/>
    <property type="match status" value="1"/>
</dbReference>
<dbReference type="GO" id="GO:0004853">
    <property type="term" value="F:uroporphyrinogen decarboxylase activity"/>
    <property type="evidence" value="ECO:0007669"/>
    <property type="project" value="UniProtKB-UniRule"/>
</dbReference>
<accession>A0A2T2WVR2</accession>
<evidence type="ECO:0000256" key="7">
    <source>
        <dbReference type="HAMAP-Rule" id="MF_00218"/>
    </source>
</evidence>
<feature type="domain" description="Uroporphyrinogen decarboxylase (URO-D)" evidence="10">
    <location>
        <begin position="28"/>
        <end position="37"/>
    </location>
</feature>
<comment type="similarity">
    <text evidence="2 7 9">Belongs to the uroporphyrinogen decarboxylase family.</text>
</comment>
<comment type="function">
    <text evidence="7">Catalyzes the decarboxylation of four acetate groups of uroporphyrinogen-III to yield coproporphyrinogen-III.</text>
</comment>
<feature type="binding site" evidence="7">
    <location>
        <begin position="33"/>
        <end position="37"/>
    </location>
    <ligand>
        <name>substrate</name>
    </ligand>
</feature>
<dbReference type="PANTHER" id="PTHR21091:SF169">
    <property type="entry name" value="UROPORPHYRINOGEN DECARBOXYLASE"/>
    <property type="match status" value="1"/>
</dbReference>
<organism evidence="12 13">
    <name type="scientific">Sulfobacillus thermosulfidooxidans</name>
    <dbReference type="NCBI Taxonomy" id="28034"/>
    <lineage>
        <taxon>Bacteria</taxon>
        <taxon>Bacillati</taxon>
        <taxon>Bacillota</taxon>
        <taxon>Clostridia</taxon>
        <taxon>Eubacteriales</taxon>
        <taxon>Clostridiales Family XVII. Incertae Sedis</taxon>
        <taxon>Sulfobacillus</taxon>
    </lineage>
</organism>
<dbReference type="PANTHER" id="PTHR21091">
    <property type="entry name" value="METHYLTETRAHYDROFOLATE:HOMOCYSTEINE METHYLTRANSFERASE RELATED"/>
    <property type="match status" value="1"/>
</dbReference>
<feature type="domain" description="Uroporphyrinogen decarboxylase (URO-D)" evidence="11">
    <location>
        <begin position="146"/>
        <end position="162"/>
    </location>
</feature>
<evidence type="ECO:0000256" key="4">
    <source>
        <dbReference type="ARBA" id="ARBA00022793"/>
    </source>
</evidence>
<dbReference type="Proteomes" id="UP000242705">
    <property type="component" value="Unassembled WGS sequence"/>
</dbReference>
<evidence type="ECO:0000256" key="9">
    <source>
        <dbReference type="RuleBase" id="RU004169"/>
    </source>
</evidence>
<name>A0A2T2WVR2_SULTH</name>
<dbReference type="HAMAP" id="MF_00218">
    <property type="entry name" value="URO_D"/>
    <property type="match status" value="1"/>
</dbReference>
<dbReference type="GO" id="GO:0006782">
    <property type="term" value="P:protoporphyrinogen IX biosynthetic process"/>
    <property type="evidence" value="ECO:0007669"/>
    <property type="project" value="UniProtKB-UniRule"/>
</dbReference>
<evidence type="ECO:0000313" key="12">
    <source>
        <dbReference type="EMBL" id="PSR26302.1"/>
    </source>
</evidence>
<dbReference type="SUPFAM" id="SSF51726">
    <property type="entry name" value="UROD/MetE-like"/>
    <property type="match status" value="1"/>
</dbReference>